<dbReference type="AlphaFoldDB" id="A0A426WXY6"/>
<gene>
    <name evidence="1" type="ORF">B296_00058570</name>
</gene>
<reference evidence="1 2" key="1">
    <citation type="journal article" date="2014" name="Agronomy (Basel)">
        <title>A Draft Genome Sequence for Ensete ventricosum, the Drought-Tolerant Tree Against Hunger.</title>
        <authorList>
            <person name="Harrison J."/>
            <person name="Moore K.A."/>
            <person name="Paszkiewicz K."/>
            <person name="Jones T."/>
            <person name="Grant M."/>
            <person name="Ambacheew D."/>
            <person name="Muzemil S."/>
            <person name="Studholme D.J."/>
        </authorList>
    </citation>
    <scope>NUCLEOTIDE SEQUENCE [LARGE SCALE GENOMIC DNA]</scope>
</reference>
<dbReference type="EMBL" id="AMZH03033586">
    <property type="protein sequence ID" value="RRT32147.1"/>
    <property type="molecule type" value="Genomic_DNA"/>
</dbReference>
<evidence type="ECO:0000313" key="2">
    <source>
        <dbReference type="Proteomes" id="UP000287651"/>
    </source>
</evidence>
<comment type="caution">
    <text evidence="1">The sequence shown here is derived from an EMBL/GenBank/DDBJ whole genome shotgun (WGS) entry which is preliminary data.</text>
</comment>
<proteinExistence type="predicted"/>
<name>A0A426WXY6_ENSVE</name>
<dbReference type="Proteomes" id="UP000287651">
    <property type="component" value="Unassembled WGS sequence"/>
</dbReference>
<organism evidence="1 2">
    <name type="scientific">Ensete ventricosum</name>
    <name type="common">Abyssinian banana</name>
    <name type="synonym">Musa ensete</name>
    <dbReference type="NCBI Taxonomy" id="4639"/>
    <lineage>
        <taxon>Eukaryota</taxon>
        <taxon>Viridiplantae</taxon>
        <taxon>Streptophyta</taxon>
        <taxon>Embryophyta</taxon>
        <taxon>Tracheophyta</taxon>
        <taxon>Spermatophyta</taxon>
        <taxon>Magnoliopsida</taxon>
        <taxon>Liliopsida</taxon>
        <taxon>Zingiberales</taxon>
        <taxon>Musaceae</taxon>
        <taxon>Ensete</taxon>
    </lineage>
</organism>
<sequence>MLRLGVTQEWVDEGELSRERTKTRRWRRPYEVLPKATNRKVVVRIHHRRICMKWRCHQEAT</sequence>
<protein>
    <submittedName>
        <fullName evidence="1">Uncharacterized protein</fullName>
    </submittedName>
</protein>
<accession>A0A426WXY6</accession>
<evidence type="ECO:0000313" key="1">
    <source>
        <dbReference type="EMBL" id="RRT32147.1"/>
    </source>
</evidence>